<reference evidence="1 2" key="1">
    <citation type="submission" date="2019-02" db="EMBL/GenBank/DDBJ databases">
        <title>Deep-cultivation of Planctomycetes and their phenomic and genomic characterization uncovers novel biology.</title>
        <authorList>
            <person name="Wiegand S."/>
            <person name="Jogler M."/>
            <person name="Boedeker C."/>
            <person name="Pinto D."/>
            <person name="Vollmers J."/>
            <person name="Rivas-Marin E."/>
            <person name="Kohn T."/>
            <person name="Peeters S.H."/>
            <person name="Heuer A."/>
            <person name="Rast P."/>
            <person name="Oberbeckmann S."/>
            <person name="Bunk B."/>
            <person name="Jeske O."/>
            <person name="Meyerdierks A."/>
            <person name="Storesund J.E."/>
            <person name="Kallscheuer N."/>
            <person name="Luecker S."/>
            <person name="Lage O.M."/>
            <person name="Pohl T."/>
            <person name="Merkel B.J."/>
            <person name="Hornburger P."/>
            <person name="Mueller R.-W."/>
            <person name="Bruemmer F."/>
            <person name="Labrenz M."/>
            <person name="Spormann A.M."/>
            <person name="Op den Camp H."/>
            <person name="Overmann J."/>
            <person name="Amann R."/>
            <person name="Jetten M.S.M."/>
            <person name="Mascher T."/>
            <person name="Medema M.H."/>
            <person name="Devos D.P."/>
            <person name="Kaster A.-K."/>
            <person name="Ovreas L."/>
            <person name="Rohde M."/>
            <person name="Galperin M.Y."/>
            <person name="Jogler C."/>
        </authorList>
    </citation>
    <scope>NUCLEOTIDE SEQUENCE [LARGE SCALE GENOMIC DNA]</scope>
    <source>
        <strain evidence="1 2">Mal4</strain>
    </source>
</reference>
<dbReference type="AlphaFoldDB" id="A0A517Z267"/>
<organism evidence="1 2">
    <name type="scientific">Maioricimonas rarisocia</name>
    <dbReference type="NCBI Taxonomy" id="2528026"/>
    <lineage>
        <taxon>Bacteria</taxon>
        <taxon>Pseudomonadati</taxon>
        <taxon>Planctomycetota</taxon>
        <taxon>Planctomycetia</taxon>
        <taxon>Planctomycetales</taxon>
        <taxon>Planctomycetaceae</taxon>
        <taxon>Maioricimonas</taxon>
    </lineage>
</organism>
<evidence type="ECO:0000313" key="1">
    <source>
        <dbReference type="EMBL" id="QDU36573.1"/>
    </source>
</evidence>
<keyword evidence="2" id="KW-1185">Reference proteome</keyword>
<proteinExistence type="predicted"/>
<accession>A0A517Z267</accession>
<name>A0A517Z267_9PLAN</name>
<dbReference type="EMBL" id="CP036275">
    <property type="protein sequence ID" value="QDU36573.1"/>
    <property type="molecule type" value="Genomic_DNA"/>
</dbReference>
<protein>
    <submittedName>
        <fullName evidence="1">Uncharacterized protein</fullName>
    </submittedName>
</protein>
<dbReference type="Proteomes" id="UP000320496">
    <property type="component" value="Chromosome"/>
</dbReference>
<evidence type="ECO:0000313" key="2">
    <source>
        <dbReference type="Proteomes" id="UP000320496"/>
    </source>
</evidence>
<sequence length="71" mass="7482">MNRAAETATSRRSHMAVACEVVLVTTVAVLSLIVCLGDVSSGHSPAQAGVDQLSHLYSLLFPTSIERTGVR</sequence>
<gene>
    <name evidence="1" type="ORF">Mal4_08600</name>
</gene>
<dbReference type="KEGG" id="mri:Mal4_08600"/>